<comment type="similarity">
    <text evidence="4">Belongs to the choline/ethanolamine kinase family.</text>
</comment>
<sequence>MNFKTPEVPPHVNVEISENDIQNGALQILKVIRPNWEESSITFKLLTDGITNKLVGCKPEGADDEEIVLVRIYGNKTDLIIDRKAETRNIILLHKAGLAPNLYATFKNGLAYRYLPGCTLTSKSVREPTIYTLVAKQLALLHKVNPNNGPSKTFLWDKIRKFLDLIPDTFSDPEKHIRYMKNVTPKSKIEQEMYEMKEVIESLGSPIVFAHNDLLLGNVIYNKEKNKVTFIDYEYAALNYQSVDIANHFAEFVGIDEIDYSLYPNKEFQTEWIKVYLTEYNGREPSSKEIEKMYVQINKSTLITHIFWGVWSLVQAEHSSISFDYMGYAAIRLNEYFSKKDLFLSLELPS</sequence>
<dbReference type="GO" id="GO:0006646">
    <property type="term" value="P:phosphatidylethanolamine biosynthetic process"/>
    <property type="evidence" value="ECO:0007669"/>
    <property type="project" value="TreeGrafter"/>
</dbReference>
<evidence type="ECO:0000256" key="3">
    <source>
        <dbReference type="ARBA" id="ARBA00037883"/>
    </source>
</evidence>
<keyword evidence="8 9" id="KW-0808">Transferase</keyword>
<dbReference type="GeneID" id="114343216"/>
<evidence type="ECO:0000256" key="5">
    <source>
        <dbReference type="ARBA" id="ARBA00038874"/>
    </source>
</evidence>
<reference evidence="8 9" key="1">
    <citation type="submission" date="2025-04" db="UniProtKB">
        <authorList>
            <consortium name="RefSeq"/>
        </authorList>
    </citation>
    <scope>IDENTIFICATION</scope>
    <source>
        <tissue evidence="8 9">Whole insect</tissue>
    </source>
</reference>
<dbReference type="KEGG" id="dvv:114343216"/>
<dbReference type="RefSeq" id="XP_050510238.1">
    <property type="nucleotide sequence ID" value="XM_050654281.1"/>
</dbReference>
<dbReference type="Proteomes" id="UP001652700">
    <property type="component" value="Unplaced"/>
</dbReference>
<evidence type="ECO:0000256" key="4">
    <source>
        <dbReference type="ARBA" id="ARBA00038211"/>
    </source>
</evidence>
<accession>A0A6P7GWP9</accession>
<evidence type="ECO:0000256" key="2">
    <source>
        <dbReference type="ARBA" id="ARBA00023264"/>
    </source>
</evidence>
<dbReference type="RefSeq" id="XP_028149833.1">
    <property type="nucleotide sequence ID" value="XM_028294032.1"/>
</dbReference>
<dbReference type="EC" id="2.7.1.82" evidence="5"/>
<reference evidence="6" key="2">
    <citation type="submission" date="2025-05" db="UniProtKB">
        <authorList>
            <consortium name="EnsemblMetazoa"/>
        </authorList>
    </citation>
    <scope>IDENTIFICATION</scope>
</reference>
<proteinExistence type="inferred from homology"/>
<evidence type="ECO:0000313" key="9">
    <source>
        <dbReference type="RefSeq" id="XP_028149833.1"/>
    </source>
</evidence>
<dbReference type="Gene3D" id="3.30.200.20">
    <property type="entry name" value="Phosphorylase Kinase, domain 1"/>
    <property type="match status" value="1"/>
</dbReference>
<dbReference type="GO" id="GO:0005737">
    <property type="term" value="C:cytoplasm"/>
    <property type="evidence" value="ECO:0007669"/>
    <property type="project" value="TreeGrafter"/>
</dbReference>
<evidence type="ECO:0000256" key="1">
    <source>
        <dbReference type="ARBA" id="ARBA00023209"/>
    </source>
</evidence>
<evidence type="ECO:0000313" key="8">
    <source>
        <dbReference type="RefSeq" id="XP_028149828.1"/>
    </source>
</evidence>
<name>A0A6P7GWP9_DIAVI</name>
<dbReference type="CDD" id="cd05157">
    <property type="entry name" value="ETNK_euk"/>
    <property type="match status" value="1"/>
</dbReference>
<keyword evidence="1" id="KW-0443">Lipid metabolism</keyword>
<dbReference type="RefSeq" id="XP_028149828.1">
    <property type="nucleotide sequence ID" value="XM_028294027.1"/>
</dbReference>
<dbReference type="Pfam" id="PF01633">
    <property type="entry name" value="Choline_kinase"/>
    <property type="match status" value="1"/>
</dbReference>
<dbReference type="AlphaFoldDB" id="A0A6P7GWP9"/>
<keyword evidence="1" id="KW-0444">Lipid biosynthesis</keyword>
<evidence type="ECO:0000313" key="6">
    <source>
        <dbReference type="EnsemblMetazoa" id="XP_028149828.1"/>
    </source>
</evidence>
<dbReference type="Gene3D" id="3.90.1200.10">
    <property type="match status" value="1"/>
</dbReference>
<dbReference type="InterPro" id="IPR011009">
    <property type="entry name" value="Kinase-like_dom_sf"/>
</dbReference>
<keyword evidence="7" id="KW-1185">Reference proteome</keyword>
<protein>
    <recommendedName>
        <fullName evidence="5">ethanolamine kinase</fullName>
        <ecNumber evidence="5">2.7.1.82</ecNumber>
    </recommendedName>
</protein>
<dbReference type="RefSeq" id="XP_050510239.1">
    <property type="nucleotide sequence ID" value="XM_050654282.1"/>
</dbReference>
<dbReference type="EnsemblMetazoa" id="XM_028294027.1">
    <property type="protein sequence ID" value="XP_028149828.1"/>
    <property type="gene ID" value="LOC114343216"/>
</dbReference>
<gene>
    <name evidence="8 9" type="primary">LOC114343216</name>
</gene>
<organism evidence="8">
    <name type="scientific">Diabrotica virgifera virgifera</name>
    <name type="common">western corn rootworm</name>
    <dbReference type="NCBI Taxonomy" id="50390"/>
    <lineage>
        <taxon>Eukaryota</taxon>
        <taxon>Metazoa</taxon>
        <taxon>Ecdysozoa</taxon>
        <taxon>Arthropoda</taxon>
        <taxon>Hexapoda</taxon>
        <taxon>Insecta</taxon>
        <taxon>Pterygota</taxon>
        <taxon>Neoptera</taxon>
        <taxon>Endopterygota</taxon>
        <taxon>Coleoptera</taxon>
        <taxon>Polyphaga</taxon>
        <taxon>Cucujiformia</taxon>
        <taxon>Chrysomeloidea</taxon>
        <taxon>Chrysomelidae</taxon>
        <taxon>Galerucinae</taxon>
        <taxon>Diabroticina</taxon>
        <taxon>Diabroticites</taxon>
        <taxon>Diabrotica</taxon>
    </lineage>
</organism>
<dbReference type="SUPFAM" id="SSF56112">
    <property type="entry name" value="Protein kinase-like (PK-like)"/>
    <property type="match status" value="1"/>
</dbReference>
<evidence type="ECO:0000313" key="7">
    <source>
        <dbReference type="Proteomes" id="UP001652700"/>
    </source>
</evidence>
<dbReference type="EnsemblMetazoa" id="XM_028294032.2">
    <property type="protein sequence ID" value="XP_028149833.1"/>
    <property type="gene ID" value="LOC114343216"/>
</dbReference>
<comment type="pathway">
    <text evidence="3">Phospholipid metabolism; phosphatidylethanolamine biosynthesis; phosphatidylethanolamine from ethanolamine: step 1/3.</text>
</comment>
<dbReference type="EnsemblMetazoa" id="XM_050654282.1">
    <property type="protein sequence ID" value="XP_050510239.1"/>
    <property type="gene ID" value="LOC114343216"/>
</dbReference>
<keyword evidence="8 9" id="KW-0418">Kinase</keyword>
<dbReference type="PANTHER" id="PTHR22603">
    <property type="entry name" value="CHOLINE/ETHANOALAMINE KINASE"/>
    <property type="match status" value="1"/>
</dbReference>
<dbReference type="OrthoDB" id="10267235at2759"/>
<dbReference type="EnsemblMetazoa" id="XM_050654281.1">
    <property type="protein sequence ID" value="XP_050510238.1"/>
    <property type="gene ID" value="LOC114343216"/>
</dbReference>
<dbReference type="PANTHER" id="PTHR22603:SF66">
    <property type="entry name" value="ETHANOLAMINE KINASE"/>
    <property type="match status" value="1"/>
</dbReference>
<keyword evidence="2" id="KW-1208">Phospholipid metabolism</keyword>
<dbReference type="CTD" id="32585"/>
<keyword evidence="1" id="KW-0594">Phospholipid biosynthesis</keyword>
<dbReference type="GO" id="GO:0004305">
    <property type="term" value="F:ethanolamine kinase activity"/>
    <property type="evidence" value="ECO:0007669"/>
    <property type="project" value="UniProtKB-EC"/>
</dbReference>